<accession>A0A2V3ZZJ0</accession>
<organism evidence="3 4">
    <name type="scientific">Marinifilum breve</name>
    <dbReference type="NCBI Taxonomy" id="2184082"/>
    <lineage>
        <taxon>Bacteria</taxon>
        <taxon>Pseudomonadati</taxon>
        <taxon>Bacteroidota</taxon>
        <taxon>Bacteroidia</taxon>
        <taxon>Marinilabiliales</taxon>
        <taxon>Marinifilaceae</taxon>
    </lineage>
</organism>
<dbReference type="InterPro" id="IPR011990">
    <property type="entry name" value="TPR-like_helical_dom_sf"/>
</dbReference>
<evidence type="ECO:0000313" key="3">
    <source>
        <dbReference type="EMBL" id="PXY02045.1"/>
    </source>
</evidence>
<feature type="chain" id="PRO_5016139499" evidence="2">
    <location>
        <begin position="19"/>
        <end position="393"/>
    </location>
</feature>
<name>A0A2V3ZZJ0_9BACT</name>
<dbReference type="Pfam" id="PF13181">
    <property type="entry name" value="TPR_8"/>
    <property type="match status" value="1"/>
</dbReference>
<dbReference type="RefSeq" id="WP_110359679.1">
    <property type="nucleotide sequence ID" value="NZ_QFLI01000002.1"/>
</dbReference>
<evidence type="ECO:0000313" key="4">
    <source>
        <dbReference type="Proteomes" id="UP000248079"/>
    </source>
</evidence>
<evidence type="ECO:0000256" key="2">
    <source>
        <dbReference type="SAM" id="SignalP"/>
    </source>
</evidence>
<dbReference type="EMBL" id="QFLI01000002">
    <property type="protein sequence ID" value="PXY02045.1"/>
    <property type="molecule type" value="Genomic_DNA"/>
</dbReference>
<dbReference type="SMART" id="SM00028">
    <property type="entry name" value="TPR"/>
    <property type="match status" value="4"/>
</dbReference>
<dbReference type="InterPro" id="IPR019734">
    <property type="entry name" value="TPR_rpt"/>
</dbReference>
<reference evidence="3 4" key="1">
    <citation type="submission" date="2018-05" db="EMBL/GenBank/DDBJ databases">
        <title>Marinifilum breve JC075T sp. nov., a marine bacterium isolated from Yongle Blue Hole in the South China Sea.</title>
        <authorList>
            <person name="Fu T."/>
        </authorList>
    </citation>
    <scope>NUCLEOTIDE SEQUENCE [LARGE SCALE GENOMIC DNA]</scope>
    <source>
        <strain evidence="3 4">JC075</strain>
    </source>
</reference>
<dbReference type="Gene3D" id="1.25.40.10">
    <property type="entry name" value="Tetratricopeptide repeat domain"/>
    <property type="match status" value="1"/>
</dbReference>
<feature type="repeat" description="TPR" evidence="1">
    <location>
        <begin position="236"/>
        <end position="269"/>
    </location>
</feature>
<keyword evidence="1" id="KW-0802">TPR repeat</keyword>
<sequence length="393" mass="46687">MKRILTLFLIFNFSLSFAQDNTLEKANKLIETKKYESAYQVLNDADPNNQKPEIAIAKTNLFLNYFATSIMHQMFALTDLNPDEDIMDVRGKAGNYAMFRFSADSVLINLIKKYPKNYKLKKELGNYYHEVHLKYQGRWLQPDSLLIDQFKRNYLVAYNNGTYDYWSTYGIGYAYLMNKEFKSSIPFFEKSIELRNDYPSSHYNLAYAYLYTDQREKGIESAKNAMNLYEYPDYKADAARMIAVMYRETEDYEKAIDFYKQADQILPNSYYTLRPLLELELSLKKEEYKERTNQFFLVAPGNPTIYQDLMNIYWNNKKEGELLAFLTQQHKNYQQDPKVDGNLYFYTALIQYDKEDFSNAKLNFEKSREVFKKVFEANHQVFEVIDSYTKEIN</sequence>
<dbReference type="Proteomes" id="UP000248079">
    <property type="component" value="Unassembled WGS sequence"/>
</dbReference>
<dbReference type="SUPFAM" id="SSF48452">
    <property type="entry name" value="TPR-like"/>
    <property type="match status" value="1"/>
</dbReference>
<keyword evidence="4" id="KW-1185">Reference proteome</keyword>
<comment type="caution">
    <text evidence="3">The sequence shown here is derived from an EMBL/GenBank/DDBJ whole genome shotgun (WGS) entry which is preliminary data.</text>
</comment>
<proteinExistence type="predicted"/>
<keyword evidence="2" id="KW-0732">Signal</keyword>
<feature type="signal peptide" evidence="2">
    <location>
        <begin position="1"/>
        <end position="18"/>
    </location>
</feature>
<dbReference type="Pfam" id="PF13424">
    <property type="entry name" value="TPR_12"/>
    <property type="match status" value="1"/>
</dbReference>
<dbReference type="OrthoDB" id="1112543at2"/>
<dbReference type="AlphaFoldDB" id="A0A2V3ZZJ0"/>
<gene>
    <name evidence="3" type="ORF">DF185_05215</name>
</gene>
<evidence type="ECO:0000256" key="1">
    <source>
        <dbReference type="PROSITE-ProRule" id="PRU00339"/>
    </source>
</evidence>
<dbReference type="PROSITE" id="PS50005">
    <property type="entry name" value="TPR"/>
    <property type="match status" value="1"/>
</dbReference>
<protein>
    <submittedName>
        <fullName evidence="3">Uncharacterized protein</fullName>
    </submittedName>
</protein>